<dbReference type="InterPro" id="IPR027417">
    <property type="entry name" value="P-loop_NTPase"/>
</dbReference>
<evidence type="ECO:0000313" key="1">
    <source>
        <dbReference type="EMBL" id="VDK37687.1"/>
    </source>
</evidence>
<reference evidence="1 2" key="1">
    <citation type="submission" date="2018-11" db="EMBL/GenBank/DDBJ databases">
        <authorList>
            <consortium name="Pathogen Informatics"/>
        </authorList>
    </citation>
    <scope>NUCLEOTIDE SEQUENCE [LARGE SCALE GENOMIC DNA]</scope>
</reference>
<dbReference type="EMBL" id="UYRU01004622">
    <property type="protein sequence ID" value="VDK37687.1"/>
    <property type="molecule type" value="Genomic_DNA"/>
</dbReference>
<dbReference type="AlphaFoldDB" id="A0A3P6PXH0"/>
<dbReference type="SUPFAM" id="SSF52540">
    <property type="entry name" value="P-loop containing nucleoside triphosphate hydrolases"/>
    <property type="match status" value="1"/>
</dbReference>
<proteinExistence type="predicted"/>
<sequence>MQFADKTILMIAHRLHTIIDSDEVIVMDAGRVVEQGSPYGLLDPLGAARLGKQVRNSADAAVDTTEAPDLISSRITSNGPFAAMVKHTGKTSSAELVEQARQAFIRKLAL</sequence>
<organism evidence="1 2">
    <name type="scientific">Dibothriocephalus latus</name>
    <name type="common">Fish tapeworm</name>
    <name type="synonym">Diphyllobothrium latum</name>
    <dbReference type="NCBI Taxonomy" id="60516"/>
    <lineage>
        <taxon>Eukaryota</taxon>
        <taxon>Metazoa</taxon>
        <taxon>Spiralia</taxon>
        <taxon>Lophotrochozoa</taxon>
        <taxon>Platyhelminthes</taxon>
        <taxon>Cestoda</taxon>
        <taxon>Eucestoda</taxon>
        <taxon>Diphyllobothriidea</taxon>
        <taxon>Diphyllobothriidae</taxon>
        <taxon>Dibothriocephalus</taxon>
    </lineage>
</organism>
<dbReference type="Gene3D" id="3.40.50.300">
    <property type="entry name" value="P-loop containing nucleotide triphosphate hydrolases"/>
    <property type="match status" value="1"/>
</dbReference>
<name>A0A3P6PXH0_DIBLA</name>
<accession>A0A3P6PXH0</accession>
<dbReference type="OrthoDB" id="6500128at2759"/>
<dbReference type="Proteomes" id="UP000281553">
    <property type="component" value="Unassembled WGS sequence"/>
</dbReference>
<keyword evidence="2" id="KW-1185">Reference proteome</keyword>
<evidence type="ECO:0000313" key="2">
    <source>
        <dbReference type="Proteomes" id="UP000281553"/>
    </source>
</evidence>
<evidence type="ECO:0008006" key="3">
    <source>
        <dbReference type="Google" id="ProtNLM"/>
    </source>
</evidence>
<protein>
    <recommendedName>
        <fullName evidence="3">ABC transporter domain-containing protein</fullName>
    </recommendedName>
</protein>
<gene>
    <name evidence="1" type="ORF">DILT_LOCUS888</name>
</gene>